<evidence type="ECO:0000313" key="2">
    <source>
        <dbReference type="EMBL" id="CAB1452518.1"/>
    </source>
</evidence>
<proteinExistence type="predicted"/>
<organism evidence="2 3">
    <name type="scientific">Pleuronectes platessa</name>
    <name type="common">European plaice</name>
    <dbReference type="NCBI Taxonomy" id="8262"/>
    <lineage>
        <taxon>Eukaryota</taxon>
        <taxon>Metazoa</taxon>
        <taxon>Chordata</taxon>
        <taxon>Craniata</taxon>
        <taxon>Vertebrata</taxon>
        <taxon>Euteleostomi</taxon>
        <taxon>Actinopterygii</taxon>
        <taxon>Neopterygii</taxon>
        <taxon>Teleostei</taxon>
        <taxon>Neoteleostei</taxon>
        <taxon>Acanthomorphata</taxon>
        <taxon>Carangaria</taxon>
        <taxon>Pleuronectiformes</taxon>
        <taxon>Pleuronectoidei</taxon>
        <taxon>Pleuronectidae</taxon>
        <taxon>Pleuronectes</taxon>
    </lineage>
</organism>
<sequence length="154" mass="16750">MRQPAPSLSPHVRLIGLLFEARRRAGGKLTEAAPHSASPAAHPQSPPGVGGLAQCGVLGPSGTEQYLGNPEQQTREEKLDLHMWPSSPPGPFCGDWQKMDLLIIVPPRERFNEKRQQHSPGKLLRDQRVSAQVGAAWFAALQAQSHFQLSALSP</sequence>
<accession>A0A9N7Z1S7</accession>
<dbReference type="AlphaFoldDB" id="A0A9N7Z1S7"/>
<dbReference type="Proteomes" id="UP001153269">
    <property type="component" value="Unassembled WGS sequence"/>
</dbReference>
<evidence type="ECO:0000256" key="1">
    <source>
        <dbReference type="SAM" id="MobiDB-lite"/>
    </source>
</evidence>
<protein>
    <submittedName>
        <fullName evidence="2">Uncharacterized protein</fullName>
    </submittedName>
</protein>
<evidence type="ECO:0000313" key="3">
    <source>
        <dbReference type="Proteomes" id="UP001153269"/>
    </source>
</evidence>
<gene>
    <name evidence="2" type="ORF">PLEPLA_LOCUS40268</name>
</gene>
<comment type="caution">
    <text evidence="2">The sequence shown here is derived from an EMBL/GenBank/DDBJ whole genome shotgun (WGS) entry which is preliminary data.</text>
</comment>
<feature type="region of interest" description="Disordered" evidence="1">
    <location>
        <begin position="28"/>
        <end position="53"/>
    </location>
</feature>
<feature type="compositionally biased region" description="Low complexity" evidence="1">
    <location>
        <begin position="32"/>
        <end position="43"/>
    </location>
</feature>
<reference evidence="2" key="1">
    <citation type="submission" date="2020-03" db="EMBL/GenBank/DDBJ databases">
        <authorList>
            <person name="Weist P."/>
        </authorList>
    </citation>
    <scope>NUCLEOTIDE SEQUENCE</scope>
</reference>
<keyword evidence="3" id="KW-1185">Reference proteome</keyword>
<name>A0A9N7Z1S7_PLEPL</name>
<dbReference type="EMBL" id="CADEAL010004132">
    <property type="protein sequence ID" value="CAB1452518.1"/>
    <property type="molecule type" value="Genomic_DNA"/>
</dbReference>